<protein>
    <submittedName>
        <fullName evidence="1">Uncharacterized protein</fullName>
    </submittedName>
</protein>
<accession>A0AAW0J4B1</accession>
<organism evidence="1 2">
    <name type="scientific">Quercus suber</name>
    <name type="common">Cork oak</name>
    <dbReference type="NCBI Taxonomy" id="58331"/>
    <lineage>
        <taxon>Eukaryota</taxon>
        <taxon>Viridiplantae</taxon>
        <taxon>Streptophyta</taxon>
        <taxon>Embryophyta</taxon>
        <taxon>Tracheophyta</taxon>
        <taxon>Spermatophyta</taxon>
        <taxon>Magnoliopsida</taxon>
        <taxon>eudicotyledons</taxon>
        <taxon>Gunneridae</taxon>
        <taxon>Pentapetalae</taxon>
        <taxon>rosids</taxon>
        <taxon>fabids</taxon>
        <taxon>Fagales</taxon>
        <taxon>Fagaceae</taxon>
        <taxon>Quercus</taxon>
    </lineage>
</organism>
<comment type="caution">
    <text evidence="1">The sequence shown here is derived from an EMBL/GenBank/DDBJ whole genome shotgun (WGS) entry which is preliminary data.</text>
</comment>
<keyword evidence="2" id="KW-1185">Reference proteome</keyword>
<dbReference type="Proteomes" id="UP000237347">
    <property type="component" value="Unassembled WGS sequence"/>
</dbReference>
<name>A0AAW0J4B1_QUESU</name>
<evidence type="ECO:0000313" key="1">
    <source>
        <dbReference type="EMBL" id="KAK7821470.1"/>
    </source>
</evidence>
<proteinExistence type="predicted"/>
<gene>
    <name evidence="1" type="ORF">CFP56_037668</name>
</gene>
<reference evidence="1 2" key="1">
    <citation type="journal article" date="2018" name="Sci. Data">
        <title>The draft genome sequence of cork oak.</title>
        <authorList>
            <person name="Ramos A.M."/>
            <person name="Usie A."/>
            <person name="Barbosa P."/>
            <person name="Barros P.M."/>
            <person name="Capote T."/>
            <person name="Chaves I."/>
            <person name="Simoes F."/>
            <person name="Abreu I."/>
            <person name="Carrasquinho I."/>
            <person name="Faro C."/>
            <person name="Guimaraes J.B."/>
            <person name="Mendonca D."/>
            <person name="Nobrega F."/>
            <person name="Rodrigues L."/>
            <person name="Saibo N.J.M."/>
            <person name="Varela M.C."/>
            <person name="Egas C."/>
            <person name="Matos J."/>
            <person name="Miguel C.M."/>
            <person name="Oliveira M.M."/>
            <person name="Ricardo C.P."/>
            <person name="Goncalves S."/>
        </authorList>
    </citation>
    <scope>NUCLEOTIDE SEQUENCE [LARGE SCALE GENOMIC DNA]</scope>
    <source>
        <strain evidence="2">cv. HL8</strain>
    </source>
</reference>
<dbReference type="EMBL" id="PKMF04000702">
    <property type="protein sequence ID" value="KAK7821470.1"/>
    <property type="molecule type" value="Genomic_DNA"/>
</dbReference>
<evidence type="ECO:0000313" key="2">
    <source>
        <dbReference type="Proteomes" id="UP000237347"/>
    </source>
</evidence>
<dbReference type="AlphaFoldDB" id="A0AAW0J4B1"/>
<sequence>MLKTNFDGIVFEDLNATSVDVVVRNSLGEIMTTLFKIIPIPSSMVALETIVVRTVV</sequence>